<evidence type="ECO:0000256" key="3">
    <source>
        <dbReference type="ARBA" id="ARBA00022833"/>
    </source>
</evidence>
<feature type="compositionally biased region" description="Basic and acidic residues" evidence="5">
    <location>
        <begin position="433"/>
        <end position="461"/>
    </location>
</feature>
<dbReference type="InterPro" id="IPR054076">
    <property type="entry name" value="ZUO1-like_ZHD"/>
</dbReference>
<dbReference type="Gene3D" id="3.30.160.60">
    <property type="entry name" value="Classic Zinc Finger"/>
    <property type="match status" value="1"/>
</dbReference>
<proteinExistence type="predicted"/>
<dbReference type="Proteomes" id="UP000694867">
    <property type="component" value="Unplaced"/>
</dbReference>
<dbReference type="InterPro" id="IPR036869">
    <property type="entry name" value="J_dom_sf"/>
</dbReference>
<gene>
    <name evidence="8" type="primary">LOC100904505</name>
</gene>
<dbReference type="InterPro" id="IPR051964">
    <property type="entry name" value="Chaperone_stress_response"/>
</dbReference>
<evidence type="ECO:0000313" key="7">
    <source>
        <dbReference type="Proteomes" id="UP000694867"/>
    </source>
</evidence>
<dbReference type="Pfam" id="PF12171">
    <property type="entry name" value="zf-C2H2_jaz"/>
    <property type="match status" value="1"/>
</dbReference>
<dbReference type="PROSITE" id="PS00636">
    <property type="entry name" value="DNAJ_1"/>
    <property type="match status" value="1"/>
</dbReference>
<feature type="compositionally biased region" description="Basic and acidic residues" evidence="5">
    <location>
        <begin position="351"/>
        <end position="375"/>
    </location>
</feature>
<dbReference type="GeneID" id="100904505"/>
<dbReference type="InterPro" id="IPR013087">
    <property type="entry name" value="Znf_C2H2_type"/>
</dbReference>
<dbReference type="PROSITE" id="PS00028">
    <property type="entry name" value="ZINC_FINGER_C2H2_1"/>
    <property type="match status" value="2"/>
</dbReference>
<dbReference type="Pfam" id="PF00226">
    <property type="entry name" value="DnaJ"/>
    <property type="match status" value="1"/>
</dbReference>
<feature type="compositionally biased region" description="Basic residues" evidence="5">
    <location>
        <begin position="473"/>
        <end position="486"/>
    </location>
</feature>
<dbReference type="CDD" id="cd06257">
    <property type="entry name" value="DnaJ"/>
    <property type="match status" value="1"/>
</dbReference>
<dbReference type="PANTHER" id="PTHR44029:SF1">
    <property type="entry name" value="DNAJ HOMOLOG SUBFAMILY C MEMBER 21"/>
    <property type="match status" value="1"/>
</dbReference>
<dbReference type="InterPro" id="IPR036236">
    <property type="entry name" value="Znf_C2H2_sf"/>
</dbReference>
<feature type="compositionally biased region" description="Basic residues" evidence="5">
    <location>
        <begin position="376"/>
        <end position="387"/>
    </location>
</feature>
<dbReference type="SUPFAM" id="SSF46565">
    <property type="entry name" value="Chaperone J-domain"/>
    <property type="match status" value="1"/>
</dbReference>
<name>A0AAJ6VWM8_9ACAR</name>
<keyword evidence="3" id="KW-0862">Zinc</keyword>
<dbReference type="InterPro" id="IPR003604">
    <property type="entry name" value="Matrin/U1-like-C_Znf_C2H2"/>
</dbReference>
<dbReference type="Pfam" id="PF21884">
    <property type="entry name" value="ZUO1-like_ZHD"/>
    <property type="match status" value="1"/>
</dbReference>
<dbReference type="GO" id="GO:0003676">
    <property type="term" value="F:nucleic acid binding"/>
    <property type="evidence" value="ECO:0007669"/>
    <property type="project" value="InterPro"/>
</dbReference>
<dbReference type="SMART" id="SM00355">
    <property type="entry name" value="ZnF_C2H2"/>
    <property type="match status" value="2"/>
</dbReference>
<dbReference type="Gene3D" id="1.10.287.110">
    <property type="entry name" value="DnaJ domain"/>
    <property type="match status" value="1"/>
</dbReference>
<protein>
    <submittedName>
        <fullName evidence="8">DnaJ homolog subfamily C member 21</fullName>
    </submittedName>
</protein>
<dbReference type="SMART" id="SM00271">
    <property type="entry name" value="DnaJ"/>
    <property type="match status" value="1"/>
</dbReference>
<evidence type="ECO:0000259" key="6">
    <source>
        <dbReference type="PROSITE" id="PS50076"/>
    </source>
</evidence>
<feature type="compositionally biased region" description="Acidic residues" evidence="5">
    <location>
        <begin position="315"/>
        <end position="337"/>
    </location>
</feature>
<dbReference type="InterPro" id="IPR022755">
    <property type="entry name" value="Znf_C2H2_jaz"/>
</dbReference>
<dbReference type="RefSeq" id="XP_003741067.2">
    <property type="nucleotide sequence ID" value="XM_003741019.2"/>
</dbReference>
<dbReference type="PANTHER" id="PTHR44029">
    <property type="entry name" value="DNAJ HOMOLOG SUBFAMILY C MEMBER 21"/>
    <property type="match status" value="1"/>
</dbReference>
<evidence type="ECO:0000256" key="5">
    <source>
        <dbReference type="SAM" id="MobiDB-lite"/>
    </source>
</evidence>
<keyword evidence="7" id="KW-1185">Reference proteome</keyword>
<evidence type="ECO:0000256" key="4">
    <source>
        <dbReference type="SAM" id="Coils"/>
    </source>
</evidence>
<feature type="region of interest" description="Disordered" evidence="5">
    <location>
        <begin position="312"/>
        <end position="500"/>
    </location>
</feature>
<dbReference type="InterPro" id="IPR001623">
    <property type="entry name" value="DnaJ_domain"/>
</dbReference>
<dbReference type="InterPro" id="IPR018253">
    <property type="entry name" value="DnaJ_domain_CS"/>
</dbReference>
<dbReference type="GO" id="GO:0008270">
    <property type="term" value="F:zinc ion binding"/>
    <property type="evidence" value="ECO:0007669"/>
    <property type="project" value="UniProtKB-KW"/>
</dbReference>
<keyword evidence="4" id="KW-0175">Coiled coil</keyword>
<dbReference type="SUPFAM" id="SSF57667">
    <property type="entry name" value="beta-beta-alpha zinc fingers"/>
    <property type="match status" value="1"/>
</dbReference>
<evidence type="ECO:0000313" key="8">
    <source>
        <dbReference type="RefSeq" id="XP_003741067.2"/>
    </source>
</evidence>
<dbReference type="PROSITE" id="PS50076">
    <property type="entry name" value="DNAJ_2"/>
    <property type="match status" value="1"/>
</dbReference>
<keyword evidence="1" id="KW-0479">Metal-binding</keyword>
<feature type="coiled-coil region" evidence="4">
    <location>
        <begin position="228"/>
        <end position="272"/>
    </location>
</feature>
<accession>A0AAJ6VWM8</accession>
<organism evidence="7 8">
    <name type="scientific">Galendromus occidentalis</name>
    <name type="common">western predatory mite</name>
    <dbReference type="NCBI Taxonomy" id="34638"/>
    <lineage>
        <taxon>Eukaryota</taxon>
        <taxon>Metazoa</taxon>
        <taxon>Ecdysozoa</taxon>
        <taxon>Arthropoda</taxon>
        <taxon>Chelicerata</taxon>
        <taxon>Arachnida</taxon>
        <taxon>Acari</taxon>
        <taxon>Parasitiformes</taxon>
        <taxon>Mesostigmata</taxon>
        <taxon>Gamasina</taxon>
        <taxon>Phytoseioidea</taxon>
        <taxon>Phytoseiidae</taxon>
        <taxon>Typhlodrominae</taxon>
        <taxon>Galendromus</taxon>
    </lineage>
</organism>
<dbReference type="AlphaFoldDB" id="A0AAJ6VWM8"/>
<evidence type="ECO:0000256" key="1">
    <source>
        <dbReference type="ARBA" id="ARBA00022723"/>
    </source>
</evidence>
<evidence type="ECO:0000256" key="2">
    <source>
        <dbReference type="ARBA" id="ARBA00022771"/>
    </source>
</evidence>
<keyword evidence="2" id="KW-0863">Zinc-finger</keyword>
<reference evidence="8" key="1">
    <citation type="submission" date="2025-08" db="UniProtKB">
        <authorList>
            <consortium name="RefSeq"/>
        </authorList>
    </citation>
    <scope>IDENTIFICATION</scope>
</reference>
<dbReference type="PRINTS" id="PR00625">
    <property type="entry name" value="JDOMAIN"/>
</dbReference>
<dbReference type="KEGG" id="goe:100904505"/>
<dbReference type="GO" id="GO:0005737">
    <property type="term" value="C:cytoplasm"/>
    <property type="evidence" value="ECO:0007669"/>
    <property type="project" value="TreeGrafter"/>
</dbReference>
<dbReference type="SMART" id="SM00451">
    <property type="entry name" value="ZnF_U1"/>
    <property type="match status" value="1"/>
</dbReference>
<feature type="domain" description="J" evidence="6">
    <location>
        <begin position="3"/>
        <end position="69"/>
    </location>
</feature>
<sequence length="528" mass="61066">MKCHYEVLGVAQNVNDQELKLAYRQLALKWHPDKNIQNQEEATEIFKSIQLAYEILSDPVERAYYDKNREHLLRDGRPPEELNLVNVFEFFTTSCFKGYTDSESGFFAVYRKVFADIAAEEEQDLPGFGDSRSGYADSVGPFYRAWESFCTSLEYEWIVKEDPTLCRERWYTRACNKENQKARDAARKERNINVRSLAQFVKKRDPRVKAYLSGLQEKQEAHKKYLDEQRQQQRLEKLKKIEDFQEAEWMPLDELERQLEALEAEHDKIQLEGDEEDSLFCVVCDKLFMSIKSFENHVRSKKHKQNEELVKQQMQEDEENYRDEDLNENDGESENEIDDNRAEKMTAAGEDTAHVTKEPDPGKCTSDRDSDEERKKPKSKRKNKKKQILVARLTDSETEATGVSKPGADSSDDVDFSKNSSTKDRRRQKNSARIKETQPEEAAKEKVAPAEAVKPEGEETRAPAPAPPATVKLKGHKAREARRKARKQEETTPTPVGNRCATCGAEFPSRNKMFAHFNRTNHAQYVGK</sequence>